<protein>
    <submittedName>
        <fullName evidence="5">Photosystem II stability/assembly factor-like uncharacterized protein</fullName>
    </submittedName>
</protein>
<dbReference type="Proteomes" id="UP000245712">
    <property type="component" value="Unassembled WGS sequence"/>
</dbReference>
<dbReference type="SUPFAM" id="SSF110296">
    <property type="entry name" value="Oligoxyloglucan reducing end-specific cellobiohydrolase"/>
    <property type="match status" value="1"/>
</dbReference>
<dbReference type="PANTHER" id="PTHR47199">
    <property type="entry name" value="PHOTOSYSTEM II STABILITY/ASSEMBLY FACTOR HCF136, CHLOROPLASTIC"/>
    <property type="match status" value="1"/>
</dbReference>
<feature type="domain" description="Photosynthesis system II assembly factor Ycf48/Hcf136-like" evidence="4">
    <location>
        <begin position="156"/>
        <end position="222"/>
    </location>
</feature>
<evidence type="ECO:0000256" key="3">
    <source>
        <dbReference type="SAM" id="SignalP"/>
    </source>
</evidence>
<feature type="domain" description="Photosynthesis system II assembly factor Ycf48/Hcf136-like" evidence="4">
    <location>
        <begin position="54"/>
        <end position="113"/>
    </location>
</feature>
<dbReference type="InterPro" id="IPR015943">
    <property type="entry name" value="WD40/YVTN_repeat-like_dom_sf"/>
</dbReference>
<evidence type="ECO:0000259" key="4">
    <source>
        <dbReference type="Pfam" id="PF14870"/>
    </source>
</evidence>
<dbReference type="RefSeq" id="WP_116613363.1">
    <property type="nucleotide sequence ID" value="NZ_QEOB01000017.1"/>
</dbReference>
<dbReference type="InterPro" id="IPR028203">
    <property type="entry name" value="PSII_CF48-like_dom"/>
</dbReference>
<sequence length="361" mass="38427">MWGSAVGACVAALLAAAPAHAFENPERTPAMSSTLAARSPLIGTARAGKRIVAVGLRGHIVYSDDEGKSWRQASVPVSTDLVAVSFPTAQQGWAVGHGGIVIHSVDGGATWTKQMDGERFSALAVSYYGKLQQTNASPETKRALNQAQTLATDGSTRALLDVYFDSETSGFVVGTFNRIYRTEDGGNTWTPWMERSGNPRELHFYSIRGENGRVLLTGEQGMVWQLDVTRTHFEPIQTPYKGTLFGSVLSGADIFVFGMRGSLFHSADSGRTWEKVKVPSEAGITGGMALGPGRMLLVNQAGTVLYTGDDGKSFETVKLPHPMAYYGVGDAPDGNIALAGSRGVRVEALPEADRAATRGAN</sequence>
<dbReference type="Pfam" id="PF14870">
    <property type="entry name" value="PSII_BNR"/>
    <property type="match status" value="2"/>
</dbReference>
<accession>A0ABX5KDY8</accession>
<keyword evidence="3" id="KW-0732">Signal</keyword>
<keyword evidence="6" id="KW-1185">Reference proteome</keyword>
<evidence type="ECO:0000256" key="1">
    <source>
        <dbReference type="ARBA" id="ARBA00022531"/>
    </source>
</evidence>
<dbReference type="PANTHER" id="PTHR47199:SF2">
    <property type="entry name" value="PHOTOSYSTEM II STABILITY_ASSEMBLY FACTOR HCF136, CHLOROPLASTIC"/>
    <property type="match status" value="1"/>
</dbReference>
<proteinExistence type="predicted"/>
<reference evidence="5 6" key="1">
    <citation type="submission" date="2018-05" db="EMBL/GenBank/DDBJ databases">
        <title>Genomic Encyclopedia of Type Strains, Phase IV (KMG-V): Genome sequencing to study the core and pangenomes of soil and plant-associated prokaryotes.</title>
        <authorList>
            <person name="Whitman W."/>
        </authorList>
    </citation>
    <scope>NUCLEOTIDE SEQUENCE [LARGE SCALE GENOMIC DNA]</scope>
    <source>
        <strain evidence="5 6">SCZa-39</strain>
    </source>
</reference>
<dbReference type="EMBL" id="QEOB01000017">
    <property type="protein sequence ID" value="PVX75672.1"/>
    <property type="molecule type" value="Genomic_DNA"/>
</dbReference>
<keyword evidence="2" id="KW-0604">Photosystem II</keyword>
<evidence type="ECO:0000313" key="6">
    <source>
        <dbReference type="Proteomes" id="UP000245712"/>
    </source>
</evidence>
<feature type="chain" id="PRO_5046365485" evidence="3">
    <location>
        <begin position="22"/>
        <end position="361"/>
    </location>
</feature>
<comment type="caution">
    <text evidence="5">The sequence shown here is derived from an EMBL/GenBank/DDBJ whole genome shotgun (WGS) entry which is preliminary data.</text>
</comment>
<organism evidence="5 6">
    <name type="scientific">Paraburkholderia unamae</name>
    <dbReference type="NCBI Taxonomy" id="219649"/>
    <lineage>
        <taxon>Bacteria</taxon>
        <taxon>Pseudomonadati</taxon>
        <taxon>Pseudomonadota</taxon>
        <taxon>Betaproteobacteria</taxon>
        <taxon>Burkholderiales</taxon>
        <taxon>Burkholderiaceae</taxon>
        <taxon>Paraburkholderia</taxon>
    </lineage>
</organism>
<keyword evidence="1" id="KW-0602">Photosynthesis</keyword>
<evidence type="ECO:0000313" key="5">
    <source>
        <dbReference type="EMBL" id="PVX75672.1"/>
    </source>
</evidence>
<evidence type="ECO:0000256" key="2">
    <source>
        <dbReference type="ARBA" id="ARBA00023276"/>
    </source>
</evidence>
<name>A0ABX5KDY8_9BURK</name>
<dbReference type="Gene3D" id="2.130.10.10">
    <property type="entry name" value="YVTN repeat-like/Quinoprotein amine dehydrogenase"/>
    <property type="match status" value="2"/>
</dbReference>
<feature type="signal peptide" evidence="3">
    <location>
        <begin position="1"/>
        <end position="21"/>
    </location>
</feature>
<gene>
    <name evidence="5" type="ORF">C7402_11784</name>
</gene>